<reference evidence="4 5" key="1">
    <citation type="submission" date="2020-02" db="EMBL/GenBank/DDBJ databases">
        <title>Genome sequence of the type strain CCBAU10050 of Rhizobium daejeonense.</title>
        <authorList>
            <person name="Gao J."/>
            <person name="Sun J."/>
        </authorList>
    </citation>
    <scope>NUCLEOTIDE SEQUENCE [LARGE SCALE GENOMIC DNA]</scope>
    <source>
        <strain evidence="4 5">CCBAU10050</strain>
    </source>
</reference>
<sequence length="162" mass="18010">MEDMMNEKSSNFLPGLWSDIPFAGLRKEMDQALESFFGKRNLLSGSEGDKFIAPSIDIVENDSAITMTAELPGIAEQDIDLSIQNGVLSLKGEKKMEKKDDKDNYHVVERRYGSFQRSMRLPSSVDEAAVSARFENGVLTVTLPKKPGAAPTERKIAIEKQQ</sequence>
<organism evidence="4 5">
    <name type="scientific">Rhizobium daejeonense</name>
    <dbReference type="NCBI Taxonomy" id="240521"/>
    <lineage>
        <taxon>Bacteria</taxon>
        <taxon>Pseudomonadati</taxon>
        <taxon>Pseudomonadota</taxon>
        <taxon>Alphaproteobacteria</taxon>
        <taxon>Hyphomicrobiales</taxon>
        <taxon>Rhizobiaceae</taxon>
        <taxon>Rhizobium/Agrobacterium group</taxon>
        <taxon>Rhizobium</taxon>
    </lineage>
</organism>
<evidence type="ECO:0000256" key="1">
    <source>
        <dbReference type="PROSITE-ProRule" id="PRU00285"/>
    </source>
</evidence>
<dbReference type="EMBL" id="JAAKZH010000002">
    <property type="protein sequence ID" value="NGO63664.1"/>
    <property type="molecule type" value="Genomic_DNA"/>
</dbReference>
<feature type="domain" description="SHSP" evidence="3">
    <location>
        <begin position="47"/>
        <end position="161"/>
    </location>
</feature>
<dbReference type="SUPFAM" id="SSF49764">
    <property type="entry name" value="HSP20-like chaperones"/>
    <property type="match status" value="1"/>
</dbReference>
<protein>
    <submittedName>
        <fullName evidence="4">Hsp20/alpha crystallin family protein</fullName>
    </submittedName>
</protein>
<dbReference type="InterPro" id="IPR008978">
    <property type="entry name" value="HSP20-like_chaperone"/>
</dbReference>
<evidence type="ECO:0000259" key="3">
    <source>
        <dbReference type="PROSITE" id="PS01031"/>
    </source>
</evidence>
<dbReference type="Pfam" id="PF00011">
    <property type="entry name" value="HSP20"/>
    <property type="match status" value="1"/>
</dbReference>
<dbReference type="InterPro" id="IPR031107">
    <property type="entry name" value="Small_HSP"/>
</dbReference>
<dbReference type="Gene3D" id="2.60.40.790">
    <property type="match status" value="1"/>
</dbReference>
<dbReference type="RefSeq" id="WP_163903759.1">
    <property type="nucleotide sequence ID" value="NZ_CP048427.1"/>
</dbReference>
<dbReference type="CDD" id="cd06464">
    <property type="entry name" value="ACD_sHsps-like"/>
    <property type="match status" value="1"/>
</dbReference>
<dbReference type="InterPro" id="IPR002068">
    <property type="entry name" value="A-crystallin/Hsp20_dom"/>
</dbReference>
<dbReference type="PANTHER" id="PTHR11527">
    <property type="entry name" value="HEAT-SHOCK PROTEIN 20 FAMILY MEMBER"/>
    <property type="match status" value="1"/>
</dbReference>
<comment type="similarity">
    <text evidence="1 2">Belongs to the small heat shock protein (HSP20) family.</text>
</comment>
<dbReference type="Proteomes" id="UP000477849">
    <property type="component" value="Unassembled WGS sequence"/>
</dbReference>
<dbReference type="AlphaFoldDB" id="A0A6M1RPX0"/>
<keyword evidence="5" id="KW-1185">Reference proteome</keyword>
<evidence type="ECO:0000313" key="5">
    <source>
        <dbReference type="Proteomes" id="UP000477849"/>
    </source>
</evidence>
<evidence type="ECO:0000313" key="4">
    <source>
        <dbReference type="EMBL" id="NGO63664.1"/>
    </source>
</evidence>
<comment type="caution">
    <text evidence="4">The sequence shown here is derived from an EMBL/GenBank/DDBJ whole genome shotgun (WGS) entry which is preliminary data.</text>
</comment>
<accession>A0A6M1RPX0</accession>
<name>A0A6M1RPX0_9HYPH</name>
<proteinExistence type="inferred from homology"/>
<dbReference type="PROSITE" id="PS01031">
    <property type="entry name" value="SHSP"/>
    <property type="match status" value="1"/>
</dbReference>
<gene>
    <name evidence="4" type="ORF">G6N76_08245</name>
</gene>
<evidence type="ECO:0000256" key="2">
    <source>
        <dbReference type="RuleBase" id="RU003616"/>
    </source>
</evidence>